<dbReference type="PATRIC" id="fig|455.5.peg.495"/>
<dbReference type="OrthoDB" id="9811542at2"/>
<evidence type="ECO:0000256" key="1">
    <source>
        <dbReference type="ARBA" id="ARBA00022723"/>
    </source>
</evidence>
<keyword evidence="3" id="KW-0408">Iron</keyword>
<dbReference type="RefSeq" id="WP_058448672.1">
    <property type="nucleotide sequence ID" value="NZ_CAAAJF010000004.1"/>
</dbReference>
<dbReference type="InterPro" id="IPR050884">
    <property type="entry name" value="CNP_phosphodiesterase-III"/>
</dbReference>
<dbReference type="PANTHER" id="PTHR42988:SF2">
    <property type="entry name" value="CYCLIC NUCLEOTIDE PHOSPHODIESTERASE CBUA0032-RELATED"/>
    <property type="match status" value="1"/>
</dbReference>
<dbReference type="GO" id="GO:0046872">
    <property type="term" value="F:metal ion binding"/>
    <property type="evidence" value="ECO:0007669"/>
    <property type="project" value="UniProtKB-KW"/>
</dbReference>
<comment type="caution">
    <text evidence="6">The sequence shown here is derived from an EMBL/GenBank/DDBJ whole genome shotgun (WGS) entry which is preliminary data.</text>
</comment>
<keyword evidence="1" id="KW-0479">Metal-binding</keyword>
<dbReference type="Pfam" id="PF00149">
    <property type="entry name" value="Metallophos"/>
    <property type="match status" value="1"/>
</dbReference>
<evidence type="ECO:0000256" key="3">
    <source>
        <dbReference type="ARBA" id="ARBA00023004"/>
    </source>
</evidence>
<accession>A0A0W0UUW4</accession>
<evidence type="ECO:0000313" key="7">
    <source>
        <dbReference type="Proteomes" id="UP000054715"/>
    </source>
</evidence>
<evidence type="ECO:0000256" key="2">
    <source>
        <dbReference type="ARBA" id="ARBA00022801"/>
    </source>
</evidence>
<reference evidence="6 7" key="1">
    <citation type="submission" date="2015-11" db="EMBL/GenBank/DDBJ databases">
        <title>Genomic analysis of 38 Legionella species identifies large and diverse effector repertoires.</title>
        <authorList>
            <person name="Burstein D."/>
            <person name="Amaro F."/>
            <person name="Zusman T."/>
            <person name="Lifshitz Z."/>
            <person name="Cohen O."/>
            <person name="Gilbert J.A."/>
            <person name="Pupko T."/>
            <person name="Shuman H.A."/>
            <person name="Segal G."/>
        </authorList>
    </citation>
    <scope>NUCLEOTIDE SEQUENCE [LARGE SCALE GENOMIC DNA]</scope>
    <source>
        <strain evidence="6 7">JA-26-G1-E2</strain>
    </source>
</reference>
<evidence type="ECO:0000259" key="5">
    <source>
        <dbReference type="Pfam" id="PF00149"/>
    </source>
</evidence>
<dbReference type="STRING" id="455.Ljam_0467"/>
<sequence length="272" mass="31436">MKIVHISDLHIGMHQPLILDAFLKDVVQLQPQLTLISGDLTQRAKSHQFELLQSFLDQLPGTVLVVPGNHDVPLYNFLTRLMNPFKAYDHYVKERFKAEFVNDEVAILGVNSVNPFKVKEGKIKSNTLEIINNFFTVEGKNLNILFFHHNFDHIAGLHKPLKNEEQFLRYLKTSNVDIVCTGHLHYANVGIIKKNNDKVCSVLHAGTLSCSRRKDKMNSYFVIDVNAKACSVDWRVFKENQFELHRTYTMKLDDKRLNWNKSETPQAKKFTD</sequence>
<dbReference type="PANTHER" id="PTHR42988">
    <property type="entry name" value="PHOSPHOHYDROLASE"/>
    <property type="match status" value="1"/>
</dbReference>
<dbReference type="GO" id="GO:0016787">
    <property type="term" value="F:hydrolase activity"/>
    <property type="evidence" value="ECO:0007669"/>
    <property type="project" value="UniProtKB-KW"/>
</dbReference>
<gene>
    <name evidence="6" type="ORF">Ljam_0467</name>
</gene>
<dbReference type="EMBL" id="LNYG01000008">
    <property type="protein sequence ID" value="KTD11273.1"/>
    <property type="molecule type" value="Genomic_DNA"/>
</dbReference>
<evidence type="ECO:0000256" key="4">
    <source>
        <dbReference type="ARBA" id="ARBA00025742"/>
    </source>
</evidence>
<dbReference type="Proteomes" id="UP000054715">
    <property type="component" value="Unassembled WGS sequence"/>
</dbReference>
<feature type="domain" description="Calcineurin-like phosphoesterase" evidence="5">
    <location>
        <begin position="1"/>
        <end position="186"/>
    </location>
</feature>
<dbReference type="AlphaFoldDB" id="A0A0W0UUW4"/>
<name>A0A0W0UUW4_9GAMM</name>
<dbReference type="Gene3D" id="3.60.21.10">
    <property type="match status" value="1"/>
</dbReference>
<organism evidence="6 7">
    <name type="scientific">Legionella jamestowniensis</name>
    <dbReference type="NCBI Taxonomy" id="455"/>
    <lineage>
        <taxon>Bacteria</taxon>
        <taxon>Pseudomonadati</taxon>
        <taxon>Pseudomonadota</taxon>
        <taxon>Gammaproteobacteria</taxon>
        <taxon>Legionellales</taxon>
        <taxon>Legionellaceae</taxon>
        <taxon>Legionella</taxon>
    </lineage>
</organism>
<evidence type="ECO:0000313" key="6">
    <source>
        <dbReference type="EMBL" id="KTD11273.1"/>
    </source>
</evidence>
<dbReference type="SUPFAM" id="SSF56300">
    <property type="entry name" value="Metallo-dependent phosphatases"/>
    <property type="match status" value="1"/>
</dbReference>
<proteinExistence type="inferred from homology"/>
<dbReference type="InterPro" id="IPR004843">
    <property type="entry name" value="Calcineurin-like_PHP"/>
</dbReference>
<protein>
    <submittedName>
        <fullName evidence="6">3',5'-cyclic-nucleotide phosphodiesterase</fullName>
    </submittedName>
</protein>
<dbReference type="InterPro" id="IPR029052">
    <property type="entry name" value="Metallo-depent_PP-like"/>
</dbReference>
<keyword evidence="2" id="KW-0378">Hydrolase</keyword>
<comment type="similarity">
    <text evidence="4">Belongs to the cyclic nucleotide phosphodiesterase class-III family.</text>
</comment>